<keyword evidence="2" id="KW-1185">Reference proteome</keyword>
<accession>A0A1L0B2I3</accession>
<sequence length="300" mass="34643">MLLNRLTNQKGNLSFLLTKNKNWNTLGCFNPTRNLFGSSKSKKEEVKSNKSEKKNLDVTENFQNLPYEQRIKVVNKLFKSIGIARDIYIFPDFKLTDYFLHPIAFLKAIMYKAMDISQSFVYVYSFRKAMPGQLRFNLMRQAAIKIFYQVHHSFAENELSKLYPYVNTNVALALKKRRDILNKKGYNLSWKVLEFKTTPTARNATAIPLPTYKSHFISIGYKFDTVQELIVKDDFGKVISSKTQRIVDNFVFLFDTETGGCVLQGKIPAKKINEKPLTKAQLGSHANPQDLFKKYADIFA</sequence>
<dbReference type="Proteomes" id="UP000183365">
    <property type="component" value="Unassembled WGS sequence"/>
</dbReference>
<evidence type="ECO:0000313" key="2">
    <source>
        <dbReference type="Proteomes" id="UP000183365"/>
    </source>
</evidence>
<gene>
    <name evidence="1" type="ORF">HGUI_02228</name>
</gene>
<dbReference type="OrthoDB" id="3972031at2759"/>
<dbReference type="InterPro" id="IPR024621">
    <property type="entry name" value="Mba1"/>
</dbReference>
<name>A0A1L0B2I3_9ASCO</name>
<dbReference type="Pfam" id="PF07961">
    <property type="entry name" value="MBA1"/>
    <property type="match status" value="1"/>
</dbReference>
<dbReference type="EMBL" id="FQNF01000037">
    <property type="protein sequence ID" value="SGZ40028.1"/>
    <property type="molecule type" value="Genomic_DNA"/>
</dbReference>
<reference evidence="2" key="1">
    <citation type="submission" date="2016-11" db="EMBL/GenBank/DDBJ databases">
        <authorList>
            <person name="Guldener U."/>
        </authorList>
    </citation>
    <scope>NUCLEOTIDE SEQUENCE [LARGE SCALE GENOMIC DNA]</scope>
</reference>
<proteinExistence type="predicted"/>
<dbReference type="GO" id="GO:0005743">
    <property type="term" value="C:mitochondrial inner membrane"/>
    <property type="evidence" value="ECO:0007669"/>
    <property type="project" value="InterPro"/>
</dbReference>
<dbReference type="GO" id="GO:0032979">
    <property type="term" value="P:protein insertion into mitochondrial inner membrane from matrix"/>
    <property type="evidence" value="ECO:0007669"/>
    <property type="project" value="InterPro"/>
</dbReference>
<dbReference type="Gene3D" id="3.10.450.240">
    <property type="match status" value="1"/>
</dbReference>
<protein>
    <submittedName>
        <fullName evidence="1">Uncharacterized protein</fullName>
    </submittedName>
</protein>
<evidence type="ECO:0000313" key="1">
    <source>
        <dbReference type="EMBL" id="SGZ40028.1"/>
    </source>
</evidence>
<organism evidence="1 2">
    <name type="scientific">Hanseniaspora guilliermondii</name>
    <dbReference type="NCBI Taxonomy" id="56406"/>
    <lineage>
        <taxon>Eukaryota</taxon>
        <taxon>Fungi</taxon>
        <taxon>Dikarya</taxon>
        <taxon>Ascomycota</taxon>
        <taxon>Saccharomycotina</taxon>
        <taxon>Saccharomycetes</taxon>
        <taxon>Saccharomycodales</taxon>
        <taxon>Saccharomycodaceae</taxon>
        <taxon>Hanseniaspora</taxon>
    </lineage>
</organism>
<dbReference type="AlphaFoldDB" id="A0A1L0B2I3"/>
<dbReference type="VEuPathDB" id="FungiDB:HGUI_02228"/>